<dbReference type="InterPro" id="IPR051601">
    <property type="entry name" value="Serine_prot/Carboxylest_S33"/>
</dbReference>
<evidence type="ECO:0000256" key="2">
    <source>
        <dbReference type="ARBA" id="ARBA00022729"/>
    </source>
</evidence>
<dbReference type="SUPFAM" id="SSF53474">
    <property type="entry name" value="alpha/beta-Hydrolases"/>
    <property type="match status" value="1"/>
</dbReference>
<evidence type="ECO:0000256" key="5">
    <source>
        <dbReference type="SAM" id="SignalP"/>
    </source>
</evidence>
<dbReference type="Proteomes" id="UP000254978">
    <property type="component" value="Unassembled WGS sequence"/>
</dbReference>
<name>A0A378TDV2_9MYCO</name>
<gene>
    <name evidence="7" type="primary">tap_2</name>
    <name evidence="7" type="ORF">NCTC10821_02329</name>
</gene>
<keyword evidence="8" id="KW-1185">Reference proteome</keyword>
<evidence type="ECO:0000259" key="6">
    <source>
        <dbReference type="Pfam" id="PF00561"/>
    </source>
</evidence>
<feature type="signal peptide" evidence="5">
    <location>
        <begin position="1"/>
        <end position="34"/>
    </location>
</feature>
<keyword evidence="2 5" id="KW-0732">Signal</keyword>
<dbReference type="EMBL" id="UGQT01000001">
    <property type="protein sequence ID" value="STZ58810.1"/>
    <property type="molecule type" value="Genomic_DNA"/>
</dbReference>
<comment type="similarity">
    <text evidence="1">Belongs to the peptidase S33 family.</text>
</comment>
<accession>A0A378TDV2</accession>
<reference evidence="7 8" key="1">
    <citation type="submission" date="2018-06" db="EMBL/GenBank/DDBJ databases">
        <authorList>
            <consortium name="Pathogen Informatics"/>
            <person name="Doyle S."/>
        </authorList>
    </citation>
    <scope>NUCLEOTIDE SEQUENCE [LARGE SCALE GENOMIC DNA]</scope>
    <source>
        <strain evidence="7 8">NCTC10821</strain>
    </source>
</reference>
<evidence type="ECO:0000313" key="7">
    <source>
        <dbReference type="EMBL" id="STZ58810.1"/>
    </source>
</evidence>
<feature type="compositionally biased region" description="Basic and acidic residues" evidence="4">
    <location>
        <begin position="142"/>
        <end position="157"/>
    </location>
</feature>
<organism evidence="7 8">
    <name type="scientific">Mycolicibacterium tokaiense</name>
    <dbReference type="NCBI Taxonomy" id="39695"/>
    <lineage>
        <taxon>Bacteria</taxon>
        <taxon>Bacillati</taxon>
        <taxon>Actinomycetota</taxon>
        <taxon>Actinomycetes</taxon>
        <taxon>Mycobacteriales</taxon>
        <taxon>Mycobacteriaceae</taxon>
        <taxon>Mycolicibacterium</taxon>
    </lineage>
</organism>
<feature type="chain" id="PRO_5016565109" evidence="5">
    <location>
        <begin position="35"/>
        <end position="504"/>
    </location>
</feature>
<dbReference type="AlphaFoldDB" id="A0A378TDV2"/>
<dbReference type="PANTHER" id="PTHR43248">
    <property type="entry name" value="2-SUCCINYL-6-HYDROXY-2,4-CYCLOHEXADIENE-1-CARBOXYLATE SYNTHASE"/>
    <property type="match status" value="1"/>
</dbReference>
<dbReference type="EC" id="3.4.14.-" evidence="7"/>
<dbReference type="RefSeq" id="WP_179968216.1">
    <property type="nucleotide sequence ID" value="NZ_AP022600.1"/>
</dbReference>
<feature type="region of interest" description="Disordered" evidence="4">
    <location>
        <begin position="142"/>
        <end position="174"/>
    </location>
</feature>
<evidence type="ECO:0000313" key="8">
    <source>
        <dbReference type="Proteomes" id="UP000254978"/>
    </source>
</evidence>
<feature type="domain" description="AB hydrolase-1" evidence="6">
    <location>
        <begin position="92"/>
        <end position="475"/>
    </location>
</feature>
<dbReference type="PANTHER" id="PTHR43248:SF29">
    <property type="entry name" value="TRIPEPTIDYL AMINOPEPTIDASE"/>
    <property type="match status" value="1"/>
</dbReference>
<evidence type="ECO:0000256" key="1">
    <source>
        <dbReference type="ARBA" id="ARBA00010088"/>
    </source>
</evidence>
<dbReference type="Pfam" id="PF00561">
    <property type="entry name" value="Abhydrolase_1"/>
    <property type="match status" value="1"/>
</dbReference>
<dbReference type="GO" id="GO:0016787">
    <property type="term" value="F:hydrolase activity"/>
    <property type="evidence" value="ECO:0007669"/>
    <property type="project" value="UniProtKB-KW"/>
</dbReference>
<evidence type="ECO:0000256" key="3">
    <source>
        <dbReference type="ARBA" id="ARBA00022801"/>
    </source>
</evidence>
<dbReference type="InterPro" id="IPR000073">
    <property type="entry name" value="AB_hydrolase_1"/>
</dbReference>
<dbReference type="Gene3D" id="3.40.50.1820">
    <property type="entry name" value="alpha/beta hydrolase"/>
    <property type="match status" value="1"/>
</dbReference>
<protein>
    <submittedName>
        <fullName evidence="7">Tripeptidyl-peptidase B</fullName>
        <ecNumber evidence="7">3.4.14.-</ecNumber>
    </submittedName>
</protein>
<dbReference type="InterPro" id="IPR029058">
    <property type="entry name" value="AB_hydrolase_fold"/>
</dbReference>
<sequence>MTRMSRWSGVRALSVMAGAWAVVLPMAGAGPAGAAPQTALQWGSCEQWFDTAEVPTAECTTVAVPVDYANAQGPQANLAVLRIPASGDRIGTLISNPGGPGISAVDVMTRFGPILAETAMGERFDLVAIDPRGVGFSTPELRCETDAERDEDRRDPNVDFSPAGVAAMEQESREDAQRCLDRMGAPFLANMTTEITARDMDAVRAALGEEQINFLGYSYGTRLGTSYADQFPDRVRAMMLDGVVDQSETSTQEILTSAAGFQQAFDAYAADCTLDADCPLGTDPADTIARFHELVDPLVAHPAPTADPRGLSYQDALTATDSAMYSDEDWPALTEGLAALRDGTEADALLELADSYYDRTPDGRYPNVEDVLQAVHCVDETYSPDPAVWVEADRQRRELAPYESYGPFTGFAPRPQCVFWPVPSAGDAKPATSPGPGKVVVVSTTGDPATPYQSGVDVAAALGAPLITYEGEQHTVAFTGVECIDQPLIDFFVDRVQPPADLRC</sequence>
<evidence type="ECO:0000256" key="4">
    <source>
        <dbReference type="SAM" id="MobiDB-lite"/>
    </source>
</evidence>
<proteinExistence type="inferred from homology"/>
<keyword evidence="3 7" id="KW-0378">Hydrolase</keyword>